<keyword evidence="2" id="KW-1185">Reference proteome</keyword>
<protein>
    <submittedName>
        <fullName evidence="1">Uncharacterized protein</fullName>
    </submittedName>
</protein>
<organism evidence="1 2">
    <name type="scientific">Vitrella brassicaformis (strain CCMP3155)</name>
    <dbReference type="NCBI Taxonomy" id="1169540"/>
    <lineage>
        <taxon>Eukaryota</taxon>
        <taxon>Sar</taxon>
        <taxon>Alveolata</taxon>
        <taxon>Colpodellida</taxon>
        <taxon>Vitrellaceae</taxon>
        <taxon>Vitrella</taxon>
    </lineage>
</organism>
<reference evidence="1 2" key="1">
    <citation type="submission" date="2014-11" db="EMBL/GenBank/DDBJ databases">
        <authorList>
            <person name="Zhu J."/>
            <person name="Qi W."/>
            <person name="Song R."/>
        </authorList>
    </citation>
    <scope>NUCLEOTIDE SEQUENCE [LARGE SCALE GENOMIC DNA]</scope>
</reference>
<dbReference type="EMBL" id="CDMY01000440">
    <property type="protein sequence ID" value="CEM12952.1"/>
    <property type="molecule type" value="Genomic_DNA"/>
</dbReference>
<accession>A0A0G4FIL4</accession>
<gene>
    <name evidence="1" type="ORF">Vbra_9170</name>
</gene>
<evidence type="ECO:0000313" key="1">
    <source>
        <dbReference type="EMBL" id="CEM12952.1"/>
    </source>
</evidence>
<dbReference type="InterPro" id="IPR022086">
    <property type="entry name" value="IMCp"/>
</dbReference>
<evidence type="ECO:0000313" key="2">
    <source>
        <dbReference type="Proteomes" id="UP000041254"/>
    </source>
</evidence>
<dbReference type="PhylomeDB" id="A0A0G4FIL4"/>
<dbReference type="VEuPathDB" id="CryptoDB:Vbra_9170"/>
<dbReference type="Proteomes" id="UP000041254">
    <property type="component" value="Unassembled WGS sequence"/>
</dbReference>
<name>A0A0G4FIL4_VITBC</name>
<dbReference type="Pfam" id="PF12314">
    <property type="entry name" value="IMCp"/>
    <property type="match status" value="1"/>
</dbReference>
<dbReference type="InParanoid" id="A0A0G4FIL4"/>
<dbReference type="AlphaFoldDB" id="A0A0G4FIL4"/>
<proteinExistence type="predicted"/>
<dbReference type="OrthoDB" id="448535at2759"/>
<sequence>MSGPAPSGSSPLAAAFQAASEPVSVRDALAMGGQQQQGGEGEMTQSQLIRLGRTTPAGSIQTGTQRIEVEVPVYTDVHYGDVVAERTVPLHMQKIVPKPEVHEVVRQVPELSHSWIERQVEVPVIQHVERIVEVPQVQVVNKYVPKVEVKTIERVVPKTVVKTVDRVEEVPVVQYKDKIVEVPHVVEVIKEVPKPVSVEVQVPVIKYVPKVEVKTIERIEHVPVPQYVDVPVPVIKQVPKIITEERVVDVEVPGPVIEVWREVPVEREEVIEREVEVVKYVDVPKPYEVPVYDYKHNKYPVEIPHEKTTTLPPGPTNFVIPSIIKGNFTFDIPPGMRITREELVHYVRATKGIDLNQCKEIAPPMPLPEGTAPTSIEAHFENEPLPEYVKNAKPWPVDEWGPLPDPSQMQDGHSWTGPPVKVGEPIKTTLQGPPQGWIPNQHQLKIMAEHKLTPEQCGYQGPPINMPMLMAPPPPFPGAGRPVAPPPAAPAGPPVVTMMRPQMVPPPPAHMIAPKKKSSTKKSCGVGFFGWFTGSKK</sequence>